<proteinExistence type="predicted"/>
<sequence>MKDAILAILAALLIVTNLENLFLDQEIEKQAEWYETRLEVKGMEYRDELIDVRQELAKVRLELSGKQFEFDMATNRVEQLNKEIGGTAYESK</sequence>
<dbReference type="Proteomes" id="UP000589373">
    <property type="component" value="Unassembled WGS sequence"/>
</dbReference>
<gene>
    <name evidence="1" type="ORF">GX662_03930</name>
</gene>
<protein>
    <submittedName>
        <fullName evidence="1">Uncharacterized protein</fullName>
    </submittedName>
</protein>
<dbReference type="EMBL" id="JAAZCD010000087">
    <property type="protein sequence ID" value="NLD31391.1"/>
    <property type="molecule type" value="Genomic_DNA"/>
</dbReference>
<evidence type="ECO:0000313" key="2">
    <source>
        <dbReference type="Proteomes" id="UP000589373"/>
    </source>
</evidence>
<dbReference type="RefSeq" id="WP_276644905.1">
    <property type="nucleotide sequence ID" value="NZ_JAAZCD010000087.1"/>
</dbReference>
<organism evidence="1 2">
    <name type="scientific">Trichococcus flocculiformis</name>
    <dbReference type="NCBI Taxonomy" id="82803"/>
    <lineage>
        <taxon>Bacteria</taxon>
        <taxon>Bacillati</taxon>
        <taxon>Bacillota</taxon>
        <taxon>Bacilli</taxon>
        <taxon>Lactobacillales</taxon>
        <taxon>Carnobacteriaceae</taxon>
        <taxon>Trichococcus</taxon>
    </lineage>
</organism>
<dbReference type="AlphaFoldDB" id="A0A847D249"/>
<reference evidence="1 2" key="1">
    <citation type="journal article" date="2020" name="Biotechnol. Biofuels">
        <title>New insights from the biogas microbiome by comprehensive genome-resolved metagenomics of nearly 1600 species originating from multiple anaerobic digesters.</title>
        <authorList>
            <person name="Campanaro S."/>
            <person name="Treu L."/>
            <person name="Rodriguez-R L.M."/>
            <person name="Kovalovszki A."/>
            <person name="Ziels R.M."/>
            <person name="Maus I."/>
            <person name="Zhu X."/>
            <person name="Kougias P.G."/>
            <person name="Basile A."/>
            <person name="Luo G."/>
            <person name="Schluter A."/>
            <person name="Konstantinidis K.T."/>
            <person name="Angelidaki I."/>
        </authorList>
    </citation>
    <scope>NUCLEOTIDE SEQUENCE [LARGE SCALE GENOMIC DNA]</scope>
    <source>
        <strain evidence="1">AS07pgkLD_105</strain>
    </source>
</reference>
<accession>A0A847D249</accession>
<evidence type="ECO:0000313" key="1">
    <source>
        <dbReference type="EMBL" id="NLD31391.1"/>
    </source>
</evidence>
<comment type="caution">
    <text evidence="1">The sequence shown here is derived from an EMBL/GenBank/DDBJ whole genome shotgun (WGS) entry which is preliminary data.</text>
</comment>
<name>A0A847D249_9LACT</name>